<name>A0A7J6WTE2_THATH</name>
<evidence type="ECO:0000313" key="1">
    <source>
        <dbReference type="EMBL" id="KAF5200681.1"/>
    </source>
</evidence>
<dbReference type="Proteomes" id="UP000554482">
    <property type="component" value="Unassembled WGS sequence"/>
</dbReference>
<dbReference type="EMBL" id="JABWDY010010416">
    <property type="protein sequence ID" value="KAF5200681.1"/>
    <property type="molecule type" value="Genomic_DNA"/>
</dbReference>
<evidence type="ECO:0008006" key="3">
    <source>
        <dbReference type="Google" id="ProtNLM"/>
    </source>
</evidence>
<accession>A0A7J6WTE2</accession>
<gene>
    <name evidence="1" type="ORF">FRX31_009729</name>
</gene>
<dbReference type="AlphaFoldDB" id="A0A7J6WTE2"/>
<comment type="caution">
    <text evidence="1">The sequence shown here is derived from an EMBL/GenBank/DDBJ whole genome shotgun (WGS) entry which is preliminary data.</text>
</comment>
<sequence>MLVNRWQQCKASFHSITISHTYREANFSADTAAKEGANLNENVIHEFVGKAPWLLKWESPFALYFRFID</sequence>
<organism evidence="1 2">
    <name type="scientific">Thalictrum thalictroides</name>
    <name type="common">Rue-anemone</name>
    <name type="synonym">Anemone thalictroides</name>
    <dbReference type="NCBI Taxonomy" id="46969"/>
    <lineage>
        <taxon>Eukaryota</taxon>
        <taxon>Viridiplantae</taxon>
        <taxon>Streptophyta</taxon>
        <taxon>Embryophyta</taxon>
        <taxon>Tracheophyta</taxon>
        <taxon>Spermatophyta</taxon>
        <taxon>Magnoliopsida</taxon>
        <taxon>Ranunculales</taxon>
        <taxon>Ranunculaceae</taxon>
        <taxon>Thalictroideae</taxon>
        <taxon>Thalictrum</taxon>
    </lineage>
</organism>
<evidence type="ECO:0000313" key="2">
    <source>
        <dbReference type="Proteomes" id="UP000554482"/>
    </source>
</evidence>
<keyword evidence="2" id="KW-1185">Reference proteome</keyword>
<protein>
    <recommendedName>
        <fullName evidence="3">RNase H type-1 domain-containing protein</fullName>
    </recommendedName>
</protein>
<reference evidence="1 2" key="1">
    <citation type="submission" date="2020-06" db="EMBL/GenBank/DDBJ databases">
        <title>Transcriptomic and genomic resources for Thalictrum thalictroides and T. hernandezii: Facilitating candidate gene discovery in an emerging model plant lineage.</title>
        <authorList>
            <person name="Arias T."/>
            <person name="Riano-Pachon D.M."/>
            <person name="Di Stilio V.S."/>
        </authorList>
    </citation>
    <scope>NUCLEOTIDE SEQUENCE [LARGE SCALE GENOMIC DNA]</scope>
    <source>
        <strain evidence="2">cv. WT478/WT964</strain>
        <tissue evidence="1">Leaves</tissue>
    </source>
</reference>
<dbReference type="OrthoDB" id="1984998at2759"/>
<proteinExistence type="predicted"/>